<proteinExistence type="predicted"/>
<dbReference type="Proteomes" id="UP001557485">
    <property type="component" value="Unassembled WGS sequence"/>
</dbReference>
<comment type="caution">
    <text evidence="2">The sequence shown here is derived from an EMBL/GenBank/DDBJ whole genome shotgun (WGS) entry which is preliminary data.</text>
</comment>
<dbReference type="InterPro" id="IPR006513">
    <property type="entry name" value="YtfJ_HI0045"/>
</dbReference>
<dbReference type="Pfam" id="PF09695">
    <property type="entry name" value="YtfJ_HI0045"/>
    <property type="match status" value="1"/>
</dbReference>
<evidence type="ECO:0000256" key="1">
    <source>
        <dbReference type="SAM" id="SignalP"/>
    </source>
</evidence>
<gene>
    <name evidence="2" type="ORF">AB4876_11515</name>
</gene>
<reference evidence="2 3" key="1">
    <citation type="journal article" date="2011" name="Int. J. Syst. Evol. Microbiol.">
        <title>Zhongshania antarctica gen. nov., sp. nov. and Zhongshania guokunii sp. nov., gammaproteobacteria respectively isolated from coastal attached (fast) ice and surface seawater of the Antarctic.</title>
        <authorList>
            <person name="Li H.J."/>
            <person name="Zhang X.Y."/>
            <person name="Chen C.X."/>
            <person name="Zhang Y.J."/>
            <person name="Gao Z.M."/>
            <person name="Yu Y."/>
            <person name="Chen X.L."/>
            <person name="Chen B."/>
            <person name="Zhang Y.Z."/>
        </authorList>
    </citation>
    <scope>NUCLEOTIDE SEQUENCE [LARGE SCALE GENOMIC DNA]</scope>
    <source>
        <strain evidence="2 3">ZS6-22T</strain>
    </source>
</reference>
<feature type="signal peptide" evidence="1">
    <location>
        <begin position="1"/>
        <end position="22"/>
    </location>
</feature>
<name>A0ABV3U6J5_9GAMM</name>
<evidence type="ECO:0000313" key="2">
    <source>
        <dbReference type="EMBL" id="MEX1669541.1"/>
    </source>
</evidence>
<feature type="chain" id="PRO_5045964947" evidence="1">
    <location>
        <begin position="23"/>
        <end position="190"/>
    </location>
</feature>
<dbReference type="PROSITE" id="PS51257">
    <property type="entry name" value="PROKAR_LIPOPROTEIN"/>
    <property type="match status" value="1"/>
</dbReference>
<sequence>MLNLKKVLLGLTLITGACSSYAVEMGGTLPDVSIPTKGELLLNKSKVTYKNWSSSSIQRGSPALIFHMAARMSSDKIIAPLRERLEKEDFTPGSFQSISVVNIDDALWGTSGLVSSEMEKNKRAHPEAILVADDGGRGLKAWQLKKGDVAVMLLDAKGEIRYLKEGSLSSDDINTIIGLLNTEIARVASN</sequence>
<protein>
    <submittedName>
        <fullName evidence="2">YtfJ family protein</fullName>
    </submittedName>
</protein>
<dbReference type="EMBL" id="JBFRYA010000009">
    <property type="protein sequence ID" value="MEX1669541.1"/>
    <property type="molecule type" value="Genomic_DNA"/>
</dbReference>
<accession>A0ABV3U6J5</accession>
<organism evidence="2 3">
    <name type="scientific">Zhongshania guokunii</name>
    <dbReference type="NCBI Taxonomy" id="641783"/>
    <lineage>
        <taxon>Bacteria</taxon>
        <taxon>Pseudomonadati</taxon>
        <taxon>Pseudomonadota</taxon>
        <taxon>Gammaproteobacteria</taxon>
        <taxon>Cellvibrionales</taxon>
        <taxon>Spongiibacteraceae</taxon>
        <taxon>Zhongshania</taxon>
    </lineage>
</organism>
<keyword evidence="3" id="KW-1185">Reference proteome</keyword>
<keyword evidence="1" id="KW-0732">Signal</keyword>
<dbReference type="RefSeq" id="WP_368381806.1">
    <property type="nucleotide sequence ID" value="NZ_JBFRYA010000009.1"/>
</dbReference>
<evidence type="ECO:0000313" key="3">
    <source>
        <dbReference type="Proteomes" id="UP001557485"/>
    </source>
</evidence>